<proteinExistence type="inferred from homology"/>
<feature type="active site" description="Proton acceptor" evidence="3">
    <location>
        <position position="186"/>
    </location>
</feature>
<protein>
    <submittedName>
        <fullName evidence="6">dTDP-4-amino-4,6-dideoxygalactose transaminase</fullName>
    </submittedName>
</protein>
<evidence type="ECO:0000256" key="2">
    <source>
        <dbReference type="ARBA" id="ARBA00037999"/>
    </source>
</evidence>
<keyword evidence="7" id="KW-1185">Reference proteome</keyword>
<evidence type="ECO:0000256" key="1">
    <source>
        <dbReference type="ARBA" id="ARBA00022898"/>
    </source>
</evidence>
<comment type="similarity">
    <text evidence="2 5">Belongs to the DegT/DnrJ/EryC1 family.</text>
</comment>
<gene>
    <name evidence="6" type="ORF">SAMN04488528_1007132</name>
</gene>
<accession>A0A1I0X7E0</accession>
<dbReference type="Pfam" id="PF01041">
    <property type="entry name" value="DegT_DnrJ_EryC1"/>
    <property type="match status" value="1"/>
</dbReference>
<evidence type="ECO:0000256" key="5">
    <source>
        <dbReference type="RuleBase" id="RU004508"/>
    </source>
</evidence>
<dbReference type="PANTHER" id="PTHR30244:SF36">
    <property type="entry name" value="3-OXO-GLUCOSE-6-PHOSPHATE:GLUTAMATE AMINOTRANSFERASE"/>
    <property type="match status" value="1"/>
</dbReference>
<keyword evidence="1 4" id="KW-0663">Pyridoxal phosphate</keyword>
<dbReference type="InterPro" id="IPR015424">
    <property type="entry name" value="PyrdxlP-dep_Trfase"/>
</dbReference>
<dbReference type="GO" id="GO:0008483">
    <property type="term" value="F:transaminase activity"/>
    <property type="evidence" value="ECO:0007669"/>
    <property type="project" value="TreeGrafter"/>
</dbReference>
<dbReference type="InterPro" id="IPR000653">
    <property type="entry name" value="DegT/StrS_aminotransferase"/>
</dbReference>
<dbReference type="AlphaFoldDB" id="A0A1I0X7E0"/>
<dbReference type="RefSeq" id="WP_090039847.1">
    <property type="nucleotide sequence ID" value="NZ_FOKI01000007.1"/>
</dbReference>
<evidence type="ECO:0000256" key="3">
    <source>
        <dbReference type="PIRSR" id="PIRSR000390-1"/>
    </source>
</evidence>
<dbReference type="SUPFAM" id="SSF53383">
    <property type="entry name" value="PLP-dependent transferases"/>
    <property type="match status" value="1"/>
</dbReference>
<evidence type="ECO:0000256" key="4">
    <source>
        <dbReference type="PIRSR" id="PIRSR000390-2"/>
    </source>
</evidence>
<dbReference type="Gene3D" id="3.90.1150.10">
    <property type="entry name" value="Aspartate Aminotransferase, domain 1"/>
    <property type="match status" value="1"/>
</dbReference>
<dbReference type="STRING" id="84698.SAMN04488528_1007132"/>
<dbReference type="PIRSF" id="PIRSF000390">
    <property type="entry name" value="PLP_StrS"/>
    <property type="match status" value="1"/>
</dbReference>
<dbReference type="GO" id="GO:0030170">
    <property type="term" value="F:pyridoxal phosphate binding"/>
    <property type="evidence" value="ECO:0007669"/>
    <property type="project" value="UniProtKB-ARBA"/>
</dbReference>
<feature type="modified residue" description="N6-(pyridoxal phosphate)lysine" evidence="4">
    <location>
        <position position="186"/>
    </location>
</feature>
<dbReference type="GO" id="GO:0000271">
    <property type="term" value="P:polysaccharide biosynthetic process"/>
    <property type="evidence" value="ECO:0007669"/>
    <property type="project" value="TreeGrafter"/>
</dbReference>
<dbReference type="EMBL" id="FOKI01000007">
    <property type="protein sequence ID" value="SFA96959.1"/>
    <property type="molecule type" value="Genomic_DNA"/>
</dbReference>
<dbReference type="Proteomes" id="UP000198619">
    <property type="component" value="Unassembled WGS sequence"/>
</dbReference>
<dbReference type="CDD" id="cd00616">
    <property type="entry name" value="AHBA_syn"/>
    <property type="match status" value="1"/>
</dbReference>
<evidence type="ECO:0000313" key="7">
    <source>
        <dbReference type="Proteomes" id="UP000198619"/>
    </source>
</evidence>
<sequence>MDIKFLNLDPMHKELEKEIKEKLIQVYNKSNFILGEEVEAFEKEFAKFTGAKYCASCGNGLDALVLSLKANGIGEGHEVILPVNTYIATALAVSYVGAKPVFVEPNFETMNIDVEAIEEKITVKTKCIIPVHLYGTPANMDKIMEIGNKYGLKVIEDCAQAHGAKYKDKMVGTFKDAGAYSFYPGKNLGALGDGGAVITNDKDIYDKIIALRNYGSEKKYYNKYKGINSRLDEIQAAILRIKLKSLSKWNNERQLIAKRYIENIKNPSIITPKNFHDIEQVWHLFVIKSERREELKNYLKNKGINTLIHYPIPIHLQECYSDLSYKKGEFAIGEKIADQILSIPIWYGMSIEETDYIVNALNEARV</sequence>
<dbReference type="PANTHER" id="PTHR30244">
    <property type="entry name" value="TRANSAMINASE"/>
    <property type="match status" value="1"/>
</dbReference>
<reference evidence="6 7" key="1">
    <citation type="submission" date="2016-10" db="EMBL/GenBank/DDBJ databases">
        <authorList>
            <person name="de Groot N.N."/>
        </authorList>
    </citation>
    <scope>NUCLEOTIDE SEQUENCE [LARGE SCALE GENOMIC DNA]</scope>
    <source>
        <strain evidence="6 7">DSM 12271</strain>
    </source>
</reference>
<name>A0A1I0X7E0_9CLOT</name>
<dbReference type="InterPro" id="IPR015422">
    <property type="entry name" value="PyrdxlP-dep_Trfase_small"/>
</dbReference>
<dbReference type="InterPro" id="IPR015421">
    <property type="entry name" value="PyrdxlP-dep_Trfase_major"/>
</dbReference>
<organism evidence="6 7">
    <name type="scientific">Clostridium frigidicarnis</name>
    <dbReference type="NCBI Taxonomy" id="84698"/>
    <lineage>
        <taxon>Bacteria</taxon>
        <taxon>Bacillati</taxon>
        <taxon>Bacillota</taxon>
        <taxon>Clostridia</taxon>
        <taxon>Eubacteriales</taxon>
        <taxon>Clostridiaceae</taxon>
        <taxon>Clostridium</taxon>
    </lineage>
</organism>
<dbReference type="FunFam" id="3.40.640.10:FF:000089">
    <property type="entry name" value="Aminotransferase, DegT/DnrJ/EryC1/StrS family"/>
    <property type="match status" value="1"/>
</dbReference>
<dbReference type="OrthoDB" id="9810913at2"/>
<dbReference type="Gene3D" id="3.40.640.10">
    <property type="entry name" value="Type I PLP-dependent aspartate aminotransferase-like (Major domain)"/>
    <property type="match status" value="1"/>
</dbReference>
<evidence type="ECO:0000313" key="6">
    <source>
        <dbReference type="EMBL" id="SFA96959.1"/>
    </source>
</evidence>